<name>A0A9D1X3N0_9FIRM</name>
<evidence type="ECO:0000313" key="4">
    <source>
        <dbReference type="EMBL" id="HIX72197.1"/>
    </source>
</evidence>
<dbReference type="EMBL" id="DXEQ01000116">
    <property type="protein sequence ID" value="HIX72197.1"/>
    <property type="molecule type" value="Genomic_DNA"/>
</dbReference>
<dbReference type="GO" id="GO:0000287">
    <property type="term" value="F:magnesium ion binding"/>
    <property type="evidence" value="ECO:0007669"/>
    <property type="project" value="InterPro"/>
</dbReference>
<dbReference type="Pfam" id="PF01648">
    <property type="entry name" value="ACPS"/>
    <property type="match status" value="1"/>
</dbReference>
<protein>
    <submittedName>
        <fullName evidence="4">4'-phosphopantetheinyl transferase superfamily protein</fullName>
    </submittedName>
</protein>
<comment type="caution">
    <text evidence="4">The sequence shown here is derived from an EMBL/GenBank/DDBJ whole genome shotgun (WGS) entry which is preliminary data.</text>
</comment>
<dbReference type="SUPFAM" id="SSF56214">
    <property type="entry name" value="4'-phosphopantetheinyl transferase"/>
    <property type="match status" value="2"/>
</dbReference>
<reference evidence="4" key="1">
    <citation type="journal article" date="2021" name="PeerJ">
        <title>Extensive microbial diversity within the chicken gut microbiome revealed by metagenomics and culture.</title>
        <authorList>
            <person name="Gilroy R."/>
            <person name="Ravi A."/>
            <person name="Getino M."/>
            <person name="Pursley I."/>
            <person name="Horton D.L."/>
            <person name="Alikhan N.F."/>
            <person name="Baker D."/>
            <person name="Gharbi K."/>
            <person name="Hall N."/>
            <person name="Watson M."/>
            <person name="Adriaenssens E.M."/>
            <person name="Foster-Nyarko E."/>
            <person name="Jarju S."/>
            <person name="Secka A."/>
            <person name="Antonio M."/>
            <person name="Oren A."/>
            <person name="Chaudhuri R.R."/>
            <person name="La Ragione R."/>
            <person name="Hildebrand F."/>
            <person name="Pallen M.J."/>
        </authorList>
    </citation>
    <scope>NUCLEOTIDE SEQUENCE</scope>
    <source>
        <strain evidence="4">ChiSxjej3B15-1167</strain>
    </source>
</reference>
<proteinExistence type="inferred from homology"/>
<dbReference type="InterPro" id="IPR008278">
    <property type="entry name" value="4-PPantetheinyl_Trfase_dom"/>
</dbReference>
<evidence type="ECO:0000313" key="5">
    <source>
        <dbReference type="Proteomes" id="UP000886805"/>
    </source>
</evidence>
<evidence type="ECO:0000256" key="2">
    <source>
        <dbReference type="ARBA" id="ARBA00022679"/>
    </source>
</evidence>
<gene>
    <name evidence="4" type="ORF">H9849_04175</name>
</gene>
<dbReference type="PANTHER" id="PTHR12215:SF10">
    <property type="entry name" value="L-AMINOADIPATE-SEMIALDEHYDE DEHYDROGENASE-PHOSPHOPANTETHEINYL TRANSFERASE"/>
    <property type="match status" value="1"/>
</dbReference>
<reference evidence="4" key="2">
    <citation type="submission" date="2021-04" db="EMBL/GenBank/DDBJ databases">
        <authorList>
            <person name="Gilroy R."/>
        </authorList>
    </citation>
    <scope>NUCLEOTIDE SEQUENCE</scope>
    <source>
        <strain evidence="4">ChiSxjej3B15-1167</strain>
    </source>
</reference>
<dbReference type="Gene3D" id="3.90.470.20">
    <property type="entry name" value="4'-phosphopantetheinyl transferase domain"/>
    <property type="match status" value="1"/>
</dbReference>
<dbReference type="GO" id="GO:0005829">
    <property type="term" value="C:cytosol"/>
    <property type="evidence" value="ECO:0007669"/>
    <property type="project" value="TreeGrafter"/>
</dbReference>
<evidence type="ECO:0000256" key="1">
    <source>
        <dbReference type="ARBA" id="ARBA00010990"/>
    </source>
</evidence>
<dbReference type="PANTHER" id="PTHR12215">
    <property type="entry name" value="PHOSPHOPANTETHEINE TRANSFERASE"/>
    <property type="match status" value="1"/>
</dbReference>
<dbReference type="InterPro" id="IPR037143">
    <property type="entry name" value="4-PPantetheinyl_Trfase_dom_sf"/>
</dbReference>
<keyword evidence="2 4" id="KW-0808">Transferase</keyword>
<dbReference type="GO" id="GO:0008897">
    <property type="term" value="F:holo-[acyl-carrier-protein] synthase activity"/>
    <property type="evidence" value="ECO:0007669"/>
    <property type="project" value="InterPro"/>
</dbReference>
<dbReference type="InterPro" id="IPR050559">
    <property type="entry name" value="P-Pant_transferase_sf"/>
</dbReference>
<organism evidence="4 5">
    <name type="scientific">Candidatus Anaerobutyricum stercoripullorum</name>
    <dbReference type="NCBI Taxonomy" id="2838456"/>
    <lineage>
        <taxon>Bacteria</taxon>
        <taxon>Bacillati</taxon>
        <taxon>Bacillota</taxon>
        <taxon>Clostridia</taxon>
        <taxon>Lachnospirales</taxon>
        <taxon>Lachnospiraceae</taxon>
        <taxon>Anaerobutyricum</taxon>
    </lineage>
</organism>
<comment type="similarity">
    <text evidence="1">Belongs to the P-Pant transferase superfamily. Gsp/Sfp/HetI/AcpT family.</text>
</comment>
<feature type="domain" description="4'-phosphopantetheinyl transferase" evidence="3">
    <location>
        <begin position="100"/>
        <end position="168"/>
    </location>
</feature>
<dbReference type="AlphaFoldDB" id="A0A9D1X3N0"/>
<sequence length="206" mass="23697">MSEQRPTRLLLMRTGGLEDPREHPEWETLLPEGRWQKAMQLLQAEDRKNSAGAGWLQRHVLPGSGAISLGLHGKPLCEGLHFNLSHSGELVICAVGRQEIGCDVQKRKPCRDSMVRRYFAPEEQEYIFSAEGREKEERFLTLWCRKESLLKRTGEGLTKELREVSCLSGEGFYEMWLEDYRICISCADPADAREENVLVEWVTSFR</sequence>
<dbReference type="Proteomes" id="UP000886805">
    <property type="component" value="Unassembled WGS sequence"/>
</dbReference>
<evidence type="ECO:0000259" key="3">
    <source>
        <dbReference type="Pfam" id="PF01648"/>
    </source>
</evidence>
<accession>A0A9D1X3N0</accession>
<dbReference type="GO" id="GO:0019878">
    <property type="term" value="P:lysine biosynthetic process via aminoadipic acid"/>
    <property type="evidence" value="ECO:0007669"/>
    <property type="project" value="TreeGrafter"/>
</dbReference>